<dbReference type="NCBIfam" id="TIGR01733">
    <property type="entry name" value="AA-adenyl-dom"/>
    <property type="match status" value="1"/>
</dbReference>
<dbReference type="SUPFAM" id="SSF52777">
    <property type="entry name" value="CoA-dependent acyltransferases"/>
    <property type="match status" value="3"/>
</dbReference>
<dbReference type="Gene3D" id="3.30.300.30">
    <property type="match status" value="1"/>
</dbReference>
<protein>
    <submittedName>
        <fullName evidence="6">Non-ribosomal peptide synthetase modules and related protein</fullName>
    </submittedName>
</protein>
<dbReference type="InterPro" id="IPR045851">
    <property type="entry name" value="AMP-bd_C_sf"/>
</dbReference>
<dbReference type="STRING" id="349521.HCH_02031"/>
<dbReference type="Pfam" id="PF00550">
    <property type="entry name" value="PP-binding"/>
    <property type="match status" value="2"/>
</dbReference>
<dbReference type="SUPFAM" id="SSF47336">
    <property type="entry name" value="ACP-like"/>
    <property type="match status" value="1"/>
</dbReference>
<gene>
    <name evidence="6" type="ordered locus">HCH_02031</name>
</gene>
<dbReference type="Gene3D" id="3.30.559.30">
    <property type="entry name" value="Nonribosomal peptide synthetase, condensation domain"/>
    <property type="match status" value="2"/>
</dbReference>
<dbReference type="SUPFAM" id="SSF56801">
    <property type="entry name" value="Acetyl-CoA synthetase-like"/>
    <property type="match status" value="1"/>
</dbReference>
<sequence>MQSIETKGQLKVAAAQRPEHGKYWRGLLAEPVEKSLFHPDRVKPSGALNQRYVHKLDADVRQRLHKLSGGKTATRQVVMLATLAELLRRYTGSDTACIGQPLQPEQSKLSDYLALRISVAANASFKQLLGAARDAMLAGLEFCDYPLTVLADEFGLEAEKGGNPFFDVALEALETLDASVSSQFQCRVMISHFVDVDCGEITVSYDDGLFDAESIQRITEHYEKLLQELLSAPDAEVAAASITTPADEALLQQVNATEREYRRDVRIETVFAEQAARTPDAMAVVCGQDHLTYTQLNDAVNALAAQLRAAGVAEDQLVAVAAERSTQMMVAILAILRAGGAYLPIDPGYPANRIQYVLENSGANVILTHRHLLQLDTSGYTVIDIDEKALGAEHAEAETVGGAENLAYAIYTSGSTGKPKGVLIEHHSVINRIAWMQNAYPLTVEDVILQKTPISFDVSVWELFWWFFTGSRVCMLEPGGEREPEKIVAAIEAHKVTTMHFVPSMLNAFLDYVESTQAVARLQSLRKVFTSGEALTLHQAERFKKLLHVANGTRLINLYGPTEATVDVTHLDCTAKPELDKVTIGSPIDNTQIHIVDKQLRRLPIGVPGELCIAGVGLARGYHALPEVTADRFVANPENASERWYRTGDLARWLGNGEIEYLGRLDHQVKVRGFRIELQEIDAVLRSHSAVRDAVTLVHRAAGLDKLVAYVTANGEPEPETLRQHVAGQVPAYMVPDMVIVLEQMPLSPNGKLDRKALPSPDSYLQTAEYTAPRNRTEEILADIWREVLQLPRVGVHDNFFAIGGNSIHFVTVLAKARKFDLEFTFQQLFANPTIATLAQAMEEEKGELQQHRFEAFELLGEQDRQRLPQGVDDAYPLSMLQAGLIFQNELTFGTAQYHDIISYIIESPINLEVFKRAADILVKRNPIFRTSYHLDGFDEYIQMVHTDVEAPLYCHDLRGMSEAEQEQWHQNWLAEEKAYRFEWNQPGLVRLHVHVLRDNMFRYVLSQHNSALDGWSITLVHTQLFRIYNRLLQGGTFDEPQVDNHIRNYIGLEAQSLQSASDRAFWENMLDGATYTRLPKLDVAQPVSELSVLFHEVDISKQLSDRIIALADQLAVPVKTLLMAAHLKFLSVVSGDADVMTGYEHSGRPEAEDATKAIGLFLNTVPFRVDVDAESWAGLIKRVYQAEAALLPHRRYPMARMKQDIGTQEPLFDTAFNYTHFYLLKELQEMPEFNLLDVRANSETEFAIRAEFCRHFFTDDVKLSLHYHEHAFTAEQVENFAQYYLTIFESMTRNPDADLRKLPILTQQELAAIAEQGAKVPVNLAQRSELKSTDTGVYLLGESGRFIPVGAIGDLYFVNAEADRLETDVNPVLNGLGLRPTELKGRYVQDGGVEVVNGISALKFRKPALQPGKTIETATEQQAPLDTVEARIAAAWAQALKIPQENIGRNDNFFDLGGNSLAAMKVTILLEGLISLVDLMRNSTLAPLADVARKKMPADEADMLVALTPDRSSTPVTLVCFPYAGGNAINFKPFAERLAEMNAEMQVFAVEPPGHNLSDTGEALLSVEELAKKVVAEISANISGDVFIWGHCVGSAAALATAALLQESGRVAGVFIGGKLLPDAERSRSLADELEAMPLQDVGEWLVTQTGYGDLNALSEPQLAQLVKAFRHDACGANRYLADLTENGTPMSLPLTMVAAQDDPLTPQYREQYLGWSKVCESVALVELTEGGHYFCRTKPAETAAAVSELMRLSK</sequence>
<dbReference type="FunFam" id="3.30.300.30:FF:000010">
    <property type="entry name" value="Enterobactin synthetase component F"/>
    <property type="match status" value="1"/>
</dbReference>
<dbReference type="PANTHER" id="PTHR45527">
    <property type="entry name" value="NONRIBOSOMAL PEPTIDE SYNTHETASE"/>
    <property type="match status" value="1"/>
</dbReference>
<keyword evidence="7" id="KW-1185">Reference proteome</keyword>
<keyword evidence="4" id="KW-0597">Phosphoprotein</keyword>
<proteinExistence type="inferred from homology"/>
<evidence type="ECO:0000256" key="2">
    <source>
        <dbReference type="ARBA" id="ARBA00006432"/>
    </source>
</evidence>
<dbReference type="FunFam" id="3.40.50.12780:FF:000012">
    <property type="entry name" value="Non-ribosomal peptide synthetase"/>
    <property type="match status" value="1"/>
</dbReference>
<dbReference type="InterPro" id="IPR010071">
    <property type="entry name" value="AA_adenyl_dom"/>
</dbReference>
<dbReference type="Gene3D" id="1.10.1200.10">
    <property type="entry name" value="ACP-like"/>
    <property type="match status" value="2"/>
</dbReference>
<evidence type="ECO:0000256" key="4">
    <source>
        <dbReference type="ARBA" id="ARBA00022553"/>
    </source>
</evidence>
<dbReference type="GO" id="GO:0003824">
    <property type="term" value="F:catalytic activity"/>
    <property type="evidence" value="ECO:0007669"/>
    <property type="project" value="InterPro"/>
</dbReference>
<dbReference type="InterPro" id="IPR001242">
    <property type="entry name" value="Condensation_dom"/>
</dbReference>
<dbReference type="HOGENOM" id="CLU_002607_0_0_6"/>
<dbReference type="InterPro" id="IPR025110">
    <property type="entry name" value="AMP-bd_C"/>
</dbReference>
<dbReference type="InterPro" id="IPR036736">
    <property type="entry name" value="ACP-like_sf"/>
</dbReference>
<dbReference type="FunFam" id="3.40.50.980:FF:000002">
    <property type="entry name" value="Enterobactin synthetase component F"/>
    <property type="match status" value="1"/>
</dbReference>
<dbReference type="InterPro" id="IPR001031">
    <property type="entry name" value="Thioesterase"/>
</dbReference>
<dbReference type="InterPro" id="IPR000873">
    <property type="entry name" value="AMP-dep_synth/lig_dom"/>
</dbReference>
<evidence type="ECO:0000259" key="5">
    <source>
        <dbReference type="PROSITE" id="PS50075"/>
    </source>
</evidence>
<dbReference type="GO" id="GO:0031177">
    <property type="term" value="F:phosphopantetheine binding"/>
    <property type="evidence" value="ECO:0007669"/>
    <property type="project" value="TreeGrafter"/>
</dbReference>
<dbReference type="Pfam" id="PF00668">
    <property type="entry name" value="Condensation"/>
    <property type="match status" value="2"/>
</dbReference>
<dbReference type="Proteomes" id="UP000000238">
    <property type="component" value="Chromosome"/>
</dbReference>
<dbReference type="FunFam" id="1.10.1200.10:FF:000005">
    <property type="entry name" value="Nonribosomal peptide synthetase 1"/>
    <property type="match status" value="1"/>
</dbReference>
<dbReference type="GO" id="GO:0044550">
    <property type="term" value="P:secondary metabolite biosynthetic process"/>
    <property type="evidence" value="ECO:0007669"/>
    <property type="project" value="UniProtKB-ARBA"/>
</dbReference>
<comment type="cofactor">
    <cofactor evidence="1">
        <name>pantetheine 4'-phosphate</name>
        <dbReference type="ChEBI" id="CHEBI:47942"/>
    </cofactor>
</comment>
<dbReference type="GO" id="GO:0043041">
    <property type="term" value="P:amino acid activation for nonribosomal peptide biosynthetic process"/>
    <property type="evidence" value="ECO:0007669"/>
    <property type="project" value="TreeGrafter"/>
</dbReference>
<dbReference type="Pfam" id="PF00975">
    <property type="entry name" value="Thioesterase"/>
    <property type="match status" value="1"/>
</dbReference>
<dbReference type="eggNOG" id="COG1020">
    <property type="taxonomic scope" value="Bacteria"/>
</dbReference>
<reference evidence="6 7" key="1">
    <citation type="journal article" date="2005" name="Nucleic Acids Res.">
        <title>Genomic blueprint of Hahella chejuensis, a marine microbe producing an algicidal agent.</title>
        <authorList>
            <person name="Jeong H."/>
            <person name="Yim J.H."/>
            <person name="Lee C."/>
            <person name="Choi S.-H."/>
            <person name="Park Y.K."/>
            <person name="Yoon S.H."/>
            <person name="Hur C.-G."/>
            <person name="Kang H.-Y."/>
            <person name="Kim D."/>
            <person name="Lee H.H."/>
            <person name="Park K.H."/>
            <person name="Park S.-H."/>
            <person name="Park H.-S."/>
            <person name="Lee H.K."/>
            <person name="Oh T.K."/>
            <person name="Kim J.F."/>
        </authorList>
    </citation>
    <scope>NUCLEOTIDE SEQUENCE [LARGE SCALE GENOMIC DNA]</scope>
    <source>
        <strain evidence="6 7">KCTC 2396</strain>
    </source>
</reference>
<comment type="similarity">
    <text evidence="2">Belongs to the ATP-dependent AMP-binding enzyme family.</text>
</comment>
<dbReference type="RefSeq" id="WP_011395936.1">
    <property type="nucleotide sequence ID" value="NC_007645.1"/>
</dbReference>
<dbReference type="GO" id="GO:0005829">
    <property type="term" value="C:cytosol"/>
    <property type="evidence" value="ECO:0007669"/>
    <property type="project" value="TreeGrafter"/>
</dbReference>
<feature type="domain" description="Carrier" evidence="5">
    <location>
        <begin position="772"/>
        <end position="846"/>
    </location>
</feature>
<dbReference type="SUPFAM" id="SSF53474">
    <property type="entry name" value="alpha/beta-Hydrolases"/>
    <property type="match status" value="1"/>
</dbReference>
<organism evidence="6 7">
    <name type="scientific">Hahella chejuensis (strain KCTC 2396)</name>
    <dbReference type="NCBI Taxonomy" id="349521"/>
    <lineage>
        <taxon>Bacteria</taxon>
        <taxon>Pseudomonadati</taxon>
        <taxon>Pseudomonadota</taxon>
        <taxon>Gammaproteobacteria</taxon>
        <taxon>Oceanospirillales</taxon>
        <taxon>Hahellaceae</taxon>
        <taxon>Hahella</taxon>
    </lineage>
</organism>
<feature type="domain" description="Carrier" evidence="5">
    <location>
        <begin position="1424"/>
        <end position="1513"/>
    </location>
</feature>
<dbReference type="InterPro" id="IPR029058">
    <property type="entry name" value="AB_hydrolase_fold"/>
</dbReference>
<dbReference type="OrthoDB" id="9778690at2"/>
<dbReference type="Pfam" id="PF13193">
    <property type="entry name" value="AMP-binding_C"/>
    <property type="match status" value="1"/>
</dbReference>
<keyword evidence="3" id="KW-0596">Phosphopantetheine</keyword>
<evidence type="ECO:0000313" key="6">
    <source>
        <dbReference type="EMBL" id="ABC28865.1"/>
    </source>
</evidence>
<dbReference type="PROSITE" id="PS50075">
    <property type="entry name" value="CARRIER"/>
    <property type="match status" value="2"/>
</dbReference>
<dbReference type="InterPro" id="IPR006162">
    <property type="entry name" value="Ppantetheine_attach_site"/>
</dbReference>
<dbReference type="InterPro" id="IPR009081">
    <property type="entry name" value="PP-bd_ACP"/>
</dbReference>
<dbReference type="FunFam" id="3.40.50.980:FF:000001">
    <property type="entry name" value="Non-ribosomal peptide synthetase"/>
    <property type="match status" value="1"/>
</dbReference>
<dbReference type="Gene3D" id="3.30.559.10">
    <property type="entry name" value="Chloramphenicol acetyltransferase-like domain"/>
    <property type="match status" value="1"/>
</dbReference>
<evidence type="ECO:0000313" key="7">
    <source>
        <dbReference type="Proteomes" id="UP000000238"/>
    </source>
</evidence>
<dbReference type="PROSITE" id="PS00012">
    <property type="entry name" value="PHOSPHOPANTETHEINE"/>
    <property type="match status" value="1"/>
</dbReference>
<dbReference type="PANTHER" id="PTHR45527:SF14">
    <property type="entry name" value="PLIPASTATIN SYNTHASE SUBUNIT B"/>
    <property type="match status" value="1"/>
</dbReference>
<dbReference type="InterPro" id="IPR023213">
    <property type="entry name" value="CAT-like_dom_sf"/>
</dbReference>
<dbReference type="CDD" id="cd05930">
    <property type="entry name" value="A_NRPS"/>
    <property type="match status" value="1"/>
</dbReference>
<dbReference type="Gene3D" id="3.40.50.980">
    <property type="match status" value="2"/>
</dbReference>
<dbReference type="Gene3D" id="3.40.50.1820">
    <property type="entry name" value="alpha/beta hydrolase"/>
    <property type="match status" value="1"/>
</dbReference>
<accession>Q2SKF9</accession>
<dbReference type="KEGG" id="hch:HCH_02031"/>
<dbReference type="Pfam" id="PF00501">
    <property type="entry name" value="AMP-binding"/>
    <property type="match status" value="1"/>
</dbReference>
<evidence type="ECO:0000256" key="3">
    <source>
        <dbReference type="ARBA" id="ARBA00022450"/>
    </source>
</evidence>
<dbReference type="Gene3D" id="2.30.38.10">
    <property type="entry name" value="Luciferase, Domain 3"/>
    <property type="match status" value="1"/>
</dbReference>
<name>Q2SKF9_HAHCH</name>
<dbReference type="eggNOG" id="COG3208">
    <property type="taxonomic scope" value="Bacteria"/>
</dbReference>
<dbReference type="ESTHER" id="hahch-q2skf9">
    <property type="family name" value="Thioesterase"/>
</dbReference>
<dbReference type="EMBL" id="CP000155">
    <property type="protein sequence ID" value="ABC28865.1"/>
    <property type="molecule type" value="Genomic_DNA"/>
</dbReference>
<dbReference type="FunFam" id="2.30.38.10:FF:000001">
    <property type="entry name" value="Non-ribosomal peptide synthetase PvdI"/>
    <property type="match status" value="1"/>
</dbReference>
<evidence type="ECO:0000256" key="1">
    <source>
        <dbReference type="ARBA" id="ARBA00001957"/>
    </source>
</evidence>